<evidence type="ECO:0000313" key="5">
    <source>
        <dbReference type="EMBL" id="KAI7799000.1"/>
    </source>
</evidence>
<dbReference type="Proteomes" id="UP001059041">
    <property type="component" value="Linkage Group LG16"/>
</dbReference>
<dbReference type="GO" id="GO:0003677">
    <property type="term" value="F:DNA binding"/>
    <property type="evidence" value="ECO:0007669"/>
    <property type="project" value="InterPro"/>
</dbReference>
<dbReference type="InterPro" id="IPR036617">
    <property type="entry name" value="BAF_sf"/>
</dbReference>
<dbReference type="PANTHER" id="PTHR47507">
    <property type="entry name" value="BARRIER TO AUTOINTEGRATION FACTOR 2"/>
    <property type="match status" value="1"/>
</dbReference>
<dbReference type="Gene3D" id="1.10.150.40">
    <property type="entry name" value="Barrier-to-autointegration factor, BAF"/>
    <property type="match status" value="1"/>
</dbReference>
<dbReference type="InterPro" id="IPR051387">
    <property type="entry name" value="BAF"/>
</dbReference>
<evidence type="ECO:0000256" key="4">
    <source>
        <dbReference type="ARBA" id="ARBA00079764"/>
    </source>
</evidence>
<sequence>MTTSQKHRLFCSEPMGDKSVYTLPGIGLVLGGRLEKIGIFKARDVLGRFLVLGMDEWKYKSWLRDSCGANAKQQRDCYNCLKEWTNNNL</sequence>
<keyword evidence="2" id="KW-0539">Nucleus</keyword>
<evidence type="ECO:0000313" key="6">
    <source>
        <dbReference type="Proteomes" id="UP001059041"/>
    </source>
</evidence>
<name>A0A9W7THR8_TRIRA</name>
<comment type="subcellular location">
    <subcellularLocation>
        <location evidence="1">Nucleus</location>
    </subcellularLocation>
</comment>
<evidence type="ECO:0000256" key="2">
    <source>
        <dbReference type="ARBA" id="ARBA00023242"/>
    </source>
</evidence>
<dbReference type="FunFam" id="1.10.150.40:FF:000002">
    <property type="entry name" value="Barrier to autointegration factor 2"/>
    <property type="match status" value="1"/>
</dbReference>
<dbReference type="Pfam" id="PF02961">
    <property type="entry name" value="SAM_BAF"/>
    <property type="match status" value="1"/>
</dbReference>
<reference evidence="5" key="1">
    <citation type="submission" date="2021-02" db="EMBL/GenBank/DDBJ databases">
        <title>Comparative genomics reveals that relaxation of natural selection precedes convergent phenotypic evolution of cavefish.</title>
        <authorList>
            <person name="Peng Z."/>
        </authorList>
    </citation>
    <scope>NUCLEOTIDE SEQUENCE</scope>
    <source>
        <tissue evidence="5">Muscle</tissue>
    </source>
</reference>
<organism evidence="5 6">
    <name type="scientific">Triplophysa rosa</name>
    <name type="common">Cave loach</name>
    <dbReference type="NCBI Taxonomy" id="992332"/>
    <lineage>
        <taxon>Eukaryota</taxon>
        <taxon>Metazoa</taxon>
        <taxon>Chordata</taxon>
        <taxon>Craniata</taxon>
        <taxon>Vertebrata</taxon>
        <taxon>Euteleostomi</taxon>
        <taxon>Actinopterygii</taxon>
        <taxon>Neopterygii</taxon>
        <taxon>Teleostei</taxon>
        <taxon>Ostariophysi</taxon>
        <taxon>Cypriniformes</taxon>
        <taxon>Nemacheilidae</taxon>
        <taxon>Triplophysa</taxon>
    </lineage>
</organism>
<dbReference type="SMART" id="SM01023">
    <property type="entry name" value="BAF"/>
    <property type="match status" value="1"/>
</dbReference>
<keyword evidence="6" id="KW-1185">Reference proteome</keyword>
<dbReference type="GO" id="GO:0051276">
    <property type="term" value="P:chromosome organization"/>
    <property type="evidence" value="ECO:0007669"/>
    <property type="project" value="TreeGrafter"/>
</dbReference>
<dbReference type="AlphaFoldDB" id="A0A9W7THR8"/>
<dbReference type="GO" id="GO:0000793">
    <property type="term" value="C:condensed chromosome"/>
    <property type="evidence" value="ECO:0007669"/>
    <property type="project" value="TreeGrafter"/>
</dbReference>
<evidence type="ECO:0000256" key="3">
    <source>
        <dbReference type="ARBA" id="ARBA00074730"/>
    </source>
</evidence>
<dbReference type="SUPFAM" id="SSF47798">
    <property type="entry name" value="Barrier-to-autointegration factor, BAF"/>
    <property type="match status" value="1"/>
</dbReference>
<gene>
    <name evidence="5" type="ORF">IRJ41_016068</name>
</gene>
<accession>A0A9W7THR8</accession>
<comment type="caution">
    <text evidence="5">The sequence shown here is derived from an EMBL/GenBank/DDBJ whole genome shotgun (WGS) entry which is preliminary data.</text>
</comment>
<evidence type="ECO:0000256" key="1">
    <source>
        <dbReference type="ARBA" id="ARBA00004123"/>
    </source>
</evidence>
<dbReference type="GO" id="GO:0005634">
    <property type="term" value="C:nucleus"/>
    <property type="evidence" value="ECO:0007669"/>
    <property type="project" value="UniProtKB-SubCell"/>
</dbReference>
<protein>
    <recommendedName>
        <fullName evidence="3">Barrier-to-autointegration factor-like protein</fullName>
    </recommendedName>
    <alternativeName>
        <fullName evidence="4">Barrier-to-autointegration factor 2</fullName>
    </alternativeName>
</protein>
<dbReference type="InterPro" id="IPR004122">
    <property type="entry name" value="BAF_prot"/>
</dbReference>
<proteinExistence type="predicted"/>
<dbReference type="EMBL" id="JAFHDT010000016">
    <property type="protein sequence ID" value="KAI7799000.1"/>
    <property type="molecule type" value="Genomic_DNA"/>
</dbReference>
<dbReference type="PANTHER" id="PTHR47507:SF5">
    <property type="entry name" value="BARRIER-TO-AUTOINTEGRATION FACTOR"/>
    <property type="match status" value="1"/>
</dbReference>